<evidence type="ECO:0000256" key="1">
    <source>
        <dbReference type="SAM" id="Phobius"/>
    </source>
</evidence>
<keyword evidence="1" id="KW-0472">Membrane</keyword>
<dbReference type="EMBL" id="JAHRIM010080896">
    <property type="protein sequence ID" value="MEQ2275103.1"/>
    <property type="molecule type" value="Genomic_DNA"/>
</dbReference>
<feature type="transmembrane region" description="Helical" evidence="1">
    <location>
        <begin position="54"/>
        <end position="73"/>
    </location>
</feature>
<protein>
    <submittedName>
        <fullName evidence="2">Uncharacterized protein</fullName>
    </submittedName>
</protein>
<evidence type="ECO:0000313" key="3">
    <source>
        <dbReference type="Proteomes" id="UP001444071"/>
    </source>
</evidence>
<sequence>MIFPCRNQDQIRVPDIVSFLLCVLSSFLPSFHSLCPNLSWFLPFFPPSSLPSFLVYFLWSCHSLFLLFHCLSFPVPFPSLLYFLSCTFLLPSFLFVISCVLVCSFFIKS</sequence>
<keyword evidence="1" id="KW-0812">Transmembrane</keyword>
<dbReference type="Proteomes" id="UP001444071">
    <property type="component" value="Unassembled WGS sequence"/>
</dbReference>
<proteinExistence type="predicted"/>
<comment type="caution">
    <text evidence="2">The sequence shown here is derived from an EMBL/GenBank/DDBJ whole genome shotgun (WGS) entry which is preliminary data.</text>
</comment>
<keyword evidence="1" id="KW-1133">Transmembrane helix</keyword>
<keyword evidence="3" id="KW-1185">Reference proteome</keyword>
<name>A0ABV0WZN9_9TELE</name>
<evidence type="ECO:0000313" key="2">
    <source>
        <dbReference type="EMBL" id="MEQ2275103.1"/>
    </source>
</evidence>
<organism evidence="2 3">
    <name type="scientific">Xenotaenia resolanae</name>
    <dbReference type="NCBI Taxonomy" id="208358"/>
    <lineage>
        <taxon>Eukaryota</taxon>
        <taxon>Metazoa</taxon>
        <taxon>Chordata</taxon>
        <taxon>Craniata</taxon>
        <taxon>Vertebrata</taxon>
        <taxon>Euteleostomi</taxon>
        <taxon>Actinopterygii</taxon>
        <taxon>Neopterygii</taxon>
        <taxon>Teleostei</taxon>
        <taxon>Neoteleostei</taxon>
        <taxon>Acanthomorphata</taxon>
        <taxon>Ovalentaria</taxon>
        <taxon>Atherinomorphae</taxon>
        <taxon>Cyprinodontiformes</taxon>
        <taxon>Goodeidae</taxon>
        <taxon>Xenotaenia</taxon>
    </lineage>
</organism>
<reference evidence="2 3" key="1">
    <citation type="submission" date="2021-06" db="EMBL/GenBank/DDBJ databases">
        <authorList>
            <person name="Palmer J.M."/>
        </authorList>
    </citation>
    <scope>NUCLEOTIDE SEQUENCE [LARGE SCALE GENOMIC DNA]</scope>
    <source>
        <strain evidence="2 3">XR_2019</strain>
        <tissue evidence="2">Muscle</tissue>
    </source>
</reference>
<feature type="transmembrane region" description="Helical" evidence="1">
    <location>
        <begin position="80"/>
        <end position="107"/>
    </location>
</feature>
<gene>
    <name evidence="2" type="ORF">XENORESO_020701</name>
</gene>
<accession>A0ABV0WZN9</accession>
<feature type="transmembrane region" description="Helical" evidence="1">
    <location>
        <begin position="16"/>
        <end position="34"/>
    </location>
</feature>